<proteinExistence type="evidence at transcript level"/>
<name>Q4PN42_IXOSC</name>
<dbReference type="AlphaFoldDB" id="Q4PN42"/>
<dbReference type="EMBL" id="DQ065931">
    <property type="protein sequence ID" value="AAY66568.1"/>
    <property type="molecule type" value="mRNA"/>
</dbReference>
<dbReference type="KEGG" id="isc:120846418"/>
<sequence length="153" mass="17706">MQRFGGFSPRRVAIKGVFCLCWSSCYSAADGCFWQASVEPDTADYRRLRAWPSFWVRFERAGSHAIPRSLVPALKLLFFSFFLAARTFFGLLEYRESAARFEVDQVRLSRTFHAKFRGVRPKCDCCAHARVNRPLLRRVARCLNSNPPNVYEI</sequence>
<dbReference type="VEuPathDB" id="VectorBase:ISCP_022820"/>
<feature type="chain" id="PRO_5004241966" evidence="1">
    <location>
        <begin position="30"/>
        <end position="153"/>
    </location>
</feature>
<organism evidence="2">
    <name type="scientific">Ixodes scapularis</name>
    <name type="common">Black-legged tick</name>
    <name type="synonym">Deer tick</name>
    <dbReference type="NCBI Taxonomy" id="6945"/>
    <lineage>
        <taxon>Eukaryota</taxon>
        <taxon>Metazoa</taxon>
        <taxon>Ecdysozoa</taxon>
        <taxon>Arthropoda</taxon>
        <taxon>Chelicerata</taxon>
        <taxon>Arachnida</taxon>
        <taxon>Acari</taxon>
        <taxon>Parasitiformes</taxon>
        <taxon>Ixodida</taxon>
        <taxon>Ixodoidea</taxon>
        <taxon>Ixodidae</taxon>
        <taxon>Ixodinae</taxon>
        <taxon>Ixodes</taxon>
    </lineage>
</organism>
<dbReference type="GeneID" id="120846418"/>
<reference evidence="2" key="2">
    <citation type="journal article" date="2006" name="Insect Biochem. Mol. Biol.">
        <title>An annotated catalog of salivary gland transcripts from Ixodes scapularis ticks.</title>
        <authorList>
            <person name="Ribeiro J.M."/>
            <person name="Alarcon-Chaidez F."/>
            <person name="Francischetti I.M."/>
            <person name="Mans B.J."/>
            <person name="Mather T.N."/>
            <person name="Valenzuela J.G."/>
            <person name="Wikel S.K."/>
        </authorList>
    </citation>
    <scope>NUCLEOTIDE SEQUENCE</scope>
    <source>
        <strain evidence="2">IS-6-12-J-cluster-370</strain>
        <tissue evidence="2">Salivary glands</tissue>
    </source>
</reference>
<dbReference type="RefSeq" id="XP_040074099.1">
    <property type="nucleotide sequence ID" value="XM_040218165.1"/>
</dbReference>
<reference evidence="2" key="1">
    <citation type="submission" date="2005-05" db="EMBL/GenBank/DDBJ databases">
        <authorList>
            <person name="Tseng H.-P."/>
            <person name="Hseu T.-H."/>
            <person name="Buhler D.R."/>
            <person name="Wang W.-D."/>
            <person name="Tsai H.-L."/>
            <person name="Hu C.-H."/>
        </authorList>
    </citation>
    <scope>NUCLEOTIDE SEQUENCE</scope>
    <source>
        <strain evidence="2">IS-6-12-J-cluster-370</strain>
        <tissue evidence="2">Salivary glands</tissue>
    </source>
</reference>
<feature type="signal peptide" evidence="1">
    <location>
        <begin position="1"/>
        <end position="29"/>
    </location>
</feature>
<evidence type="ECO:0000313" key="2">
    <source>
        <dbReference type="EMBL" id="AAY66568.1"/>
    </source>
</evidence>
<accession>Q4PN42</accession>
<evidence type="ECO:0000256" key="1">
    <source>
        <dbReference type="SAM" id="SignalP"/>
    </source>
</evidence>
<protein>
    <submittedName>
        <fullName evidence="2">Putative secreted salivary protein</fullName>
    </submittedName>
</protein>
<keyword evidence="1" id="KW-0732">Signal</keyword>